<evidence type="ECO:0000256" key="8">
    <source>
        <dbReference type="SAM" id="MobiDB-lite"/>
    </source>
</evidence>
<dbReference type="EC" id="4.2.2.29" evidence="7"/>
<dbReference type="AlphaFoldDB" id="A0A2T0YLN3"/>
<dbReference type="InterPro" id="IPR003770">
    <property type="entry name" value="MLTG-like"/>
</dbReference>
<keyword evidence="2 7" id="KW-0812">Transmembrane</keyword>
<evidence type="ECO:0000256" key="2">
    <source>
        <dbReference type="ARBA" id="ARBA00022692"/>
    </source>
</evidence>
<feature type="compositionally biased region" description="Low complexity" evidence="8">
    <location>
        <begin position="181"/>
        <end position="195"/>
    </location>
</feature>
<feature type="compositionally biased region" description="Basic and acidic residues" evidence="8">
    <location>
        <begin position="119"/>
        <end position="174"/>
    </location>
</feature>
<evidence type="ECO:0000256" key="3">
    <source>
        <dbReference type="ARBA" id="ARBA00022989"/>
    </source>
</evidence>
<feature type="region of interest" description="Disordered" evidence="8">
    <location>
        <begin position="1"/>
        <end position="200"/>
    </location>
</feature>
<keyword evidence="1 7" id="KW-1003">Cell membrane</keyword>
<keyword evidence="6 7" id="KW-0961">Cell wall biogenesis/degradation</keyword>
<comment type="caution">
    <text evidence="9">The sequence shown here is derived from an EMBL/GenBank/DDBJ whole genome shotgun (WGS) entry which is preliminary data.</text>
</comment>
<sequence>MSDQQPHEPGSPRSRREIREARERELDEQRERQSAAQRRALDETLRAVRARSAASAAPAAGDEETAADASEVTSSADSPAPSPRPATESSDPAPGHRIAPLPAVAPDQGSVIFNQEDFPEGKLEREEHLAEAHQRDPHHAERHDVDAYAADPHDSDPHDSDPHDADPNHADLRQADPYPGEAADSEATAPSAATPFDQVVTGTDRVLSADEVDDDSEYALEDESGFPLEDDLEDDYYEGTRIDHDDDGTPLLISSSTHGRGYQTVSAVEGGATQAVLEKRRSKRRRRNLTLSVAFGLFAVLLVGFVVVLQSLFGSGGPEDFETQAGESVEFTVEEGDGPALLRSRLVEAGIIASDDAFDDAFAELEGEPSLQPGDFQLREQMPAADALAVIFEQGEALRYISLQDNTRIDAALSSIAEQAGIPESDLRLAAEDPSAFGLPEEAETLEGYLAAGEYQPTFEATPEEILQEMVDTTFERLEELGITDEDEQWRTVIVASLLTAEGLPGDYEEIAGIIENRLDPGNSETDGLLQIDATVIYGLGTQSVHFTEEERADASNEYNTYQNPGLPPGPVAAPNMATLEAAANPDENDYYYWVTVNLETGVTEFASTYEEHLGYVEEFNAYCADNPEVCEGEPTQENAGP</sequence>
<feature type="site" description="Important for catalytic activity" evidence="7">
    <location>
        <position position="502"/>
    </location>
</feature>
<comment type="similarity">
    <text evidence="7">Belongs to the transglycosylase MltG family.</text>
</comment>
<evidence type="ECO:0000256" key="7">
    <source>
        <dbReference type="HAMAP-Rule" id="MF_02065"/>
    </source>
</evidence>
<feature type="compositionally biased region" description="Low complexity" evidence="8">
    <location>
        <begin position="50"/>
        <end position="60"/>
    </location>
</feature>
<comment type="subcellular location">
    <subcellularLocation>
        <location evidence="7">Cell membrane</location>
        <topology evidence="7">Single-pass membrane protein</topology>
    </subcellularLocation>
</comment>
<feature type="compositionally biased region" description="Low complexity" evidence="8">
    <location>
        <begin position="67"/>
        <end position="79"/>
    </location>
</feature>
<name>A0A2T0YLN3_9MICC</name>
<keyword evidence="10" id="KW-1185">Reference proteome</keyword>
<feature type="transmembrane region" description="Helical" evidence="7">
    <location>
        <begin position="289"/>
        <end position="313"/>
    </location>
</feature>
<evidence type="ECO:0000313" key="9">
    <source>
        <dbReference type="EMBL" id="PRZ16137.1"/>
    </source>
</evidence>
<proteinExistence type="inferred from homology"/>
<dbReference type="GO" id="GO:0005886">
    <property type="term" value="C:plasma membrane"/>
    <property type="evidence" value="ECO:0007669"/>
    <property type="project" value="UniProtKB-SubCell"/>
</dbReference>
<dbReference type="OrthoDB" id="9814591at2"/>
<evidence type="ECO:0000256" key="6">
    <source>
        <dbReference type="ARBA" id="ARBA00023316"/>
    </source>
</evidence>
<dbReference type="HAMAP" id="MF_02065">
    <property type="entry name" value="MltG"/>
    <property type="match status" value="1"/>
</dbReference>
<dbReference type="Proteomes" id="UP000238217">
    <property type="component" value="Unassembled WGS sequence"/>
</dbReference>
<evidence type="ECO:0000256" key="1">
    <source>
        <dbReference type="ARBA" id="ARBA00022475"/>
    </source>
</evidence>
<keyword evidence="3 7" id="KW-1133">Transmembrane helix</keyword>
<dbReference type="Gene3D" id="3.30.1490.480">
    <property type="entry name" value="Endolytic murein transglycosylase"/>
    <property type="match status" value="1"/>
</dbReference>
<dbReference type="GO" id="GO:0008932">
    <property type="term" value="F:lytic endotransglycosylase activity"/>
    <property type="evidence" value="ECO:0007669"/>
    <property type="project" value="UniProtKB-UniRule"/>
</dbReference>
<organism evidence="9 10">
    <name type="scientific">Nesterenkonia sandarakina</name>
    <dbReference type="NCBI Taxonomy" id="272918"/>
    <lineage>
        <taxon>Bacteria</taxon>
        <taxon>Bacillati</taxon>
        <taxon>Actinomycetota</taxon>
        <taxon>Actinomycetes</taxon>
        <taxon>Micrococcales</taxon>
        <taxon>Micrococcaceae</taxon>
        <taxon>Nesterenkonia</taxon>
    </lineage>
</organism>
<comment type="catalytic activity">
    <reaction evidence="7">
        <text>a peptidoglycan chain = a peptidoglycan chain with N-acetyl-1,6-anhydromuramyl-[peptide] at the reducing end + a peptidoglycan chain with N-acetylglucosamine at the non-reducing end.</text>
        <dbReference type="EC" id="4.2.2.29"/>
    </reaction>
</comment>
<dbReference type="PANTHER" id="PTHR30518">
    <property type="entry name" value="ENDOLYTIC MUREIN TRANSGLYCOSYLASE"/>
    <property type="match status" value="1"/>
</dbReference>
<dbReference type="PANTHER" id="PTHR30518:SF2">
    <property type="entry name" value="ENDOLYTIC MUREIN TRANSGLYCOSYLASE"/>
    <property type="match status" value="1"/>
</dbReference>
<dbReference type="RefSeq" id="WP_106122758.1">
    <property type="nucleotide sequence ID" value="NZ_PVTY01000007.1"/>
</dbReference>
<evidence type="ECO:0000256" key="4">
    <source>
        <dbReference type="ARBA" id="ARBA00023136"/>
    </source>
</evidence>
<reference evidence="9 10" key="1">
    <citation type="submission" date="2018-03" db="EMBL/GenBank/DDBJ databases">
        <title>Comparative analysis of microorganisms from saline springs in Andes Mountain Range, Colombia.</title>
        <authorList>
            <person name="Rubin E."/>
        </authorList>
    </citation>
    <scope>NUCLEOTIDE SEQUENCE [LARGE SCALE GENOMIC DNA]</scope>
    <source>
        <strain evidence="9 10">CG 35</strain>
    </source>
</reference>
<feature type="compositionally biased region" description="Basic and acidic residues" evidence="8">
    <location>
        <begin position="14"/>
        <end position="46"/>
    </location>
</feature>
<protein>
    <recommendedName>
        <fullName evidence="7">Endolytic murein transglycosylase</fullName>
        <ecNumber evidence="7">4.2.2.29</ecNumber>
    </recommendedName>
    <alternativeName>
        <fullName evidence="7">Peptidoglycan lytic transglycosylase</fullName>
    </alternativeName>
    <alternativeName>
        <fullName evidence="7">Peptidoglycan polymerization terminase</fullName>
    </alternativeName>
</protein>
<evidence type="ECO:0000313" key="10">
    <source>
        <dbReference type="Proteomes" id="UP000238217"/>
    </source>
</evidence>
<gene>
    <name evidence="7" type="primary">mltG</name>
    <name evidence="9" type="ORF">BCL67_10761</name>
</gene>
<keyword evidence="5 7" id="KW-0456">Lyase</keyword>
<dbReference type="GO" id="GO:0009252">
    <property type="term" value="P:peptidoglycan biosynthetic process"/>
    <property type="evidence" value="ECO:0007669"/>
    <property type="project" value="UniProtKB-UniRule"/>
</dbReference>
<accession>A0A2T0YLN3</accession>
<dbReference type="EMBL" id="PVTY01000007">
    <property type="protein sequence ID" value="PRZ16137.1"/>
    <property type="molecule type" value="Genomic_DNA"/>
</dbReference>
<comment type="function">
    <text evidence="7">Functions as a peptidoglycan terminase that cleaves nascent peptidoglycan strands endolytically to terminate their elongation.</text>
</comment>
<evidence type="ECO:0000256" key="5">
    <source>
        <dbReference type="ARBA" id="ARBA00023239"/>
    </source>
</evidence>
<dbReference type="GO" id="GO:0071555">
    <property type="term" value="P:cell wall organization"/>
    <property type="evidence" value="ECO:0007669"/>
    <property type="project" value="UniProtKB-KW"/>
</dbReference>
<dbReference type="Pfam" id="PF02618">
    <property type="entry name" value="YceG"/>
    <property type="match status" value="1"/>
</dbReference>
<keyword evidence="4 7" id="KW-0472">Membrane</keyword>